<gene>
    <name evidence="1" type="ORF">ORAREDHAP_LOCUS3414</name>
</gene>
<sequence length="82" mass="9091">MKTGSGLIPHSSSHLRAKYLSGEVSPPPSDNNLSMEKSLYPYQSVGDEIHSRLGNEFGTSEQSDDLIAELDINLHQSRFLFL</sequence>
<organism evidence="1 2">
    <name type="scientific">Prunus armeniaca</name>
    <name type="common">Apricot</name>
    <name type="synonym">Armeniaca vulgaris</name>
    <dbReference type="NCBI Taxonomy" id="36596"/>
    <lineage>
        <taxon>Eukaryota</taxon>
        <taxon>Viridiplantae</taxon>
        <taxon>Streptophyta</taxon>
        <taxon>Embryophyta</taxon>
        <taxon>Tracheophyta</taxon>
        <taxon>Spermatophyta</taxon>
        <taxon>Magnoliopsida</taxon>
        <taxon>eudicotyledons</taxon>
        <taxon>Gunneridae</taxon>
        <taxon>Pentapetalae</taxon>
        <taxon>rosids</taxon>
        <taxon>fabids</taxon>
        <taxon>Rosales</taxon>
        <taxon>Rosaceae</taxon>
        <taxon>Amygdaloideae</taxon>
        <taxon>Amygdaleae</taxon>
        <taxon>Prunus</taxon>
    </lineage>
</organism>
<dbReference type="Proteomes" id="UP000507245">
    <property type="component" value="Unassembled WGS sequence"/>
</dbReference>
<dbReference type="EMBL" id="CAEKKB010000001">
    <property type="protein sequence ID" value="CAB4293954.1"/>
    <property type="molecule type" value="Genomic_DNA"/>
</dbReference>
<dbReference type="AlphaFoldDB" id="A0A6J5W2I9"/>
<evidence type="ECO:0000313" key="2">
    <source>
        <dbReference type="Proteomes" id="UP000507245"/>
    </source>
</evidence>
<evidence type="ECO:0000313" key="1">
    <source>
        <dbReference type="EMBL" id="CAB4293954.1"/>
    </source>
</evidence>
<protein>
    <submittedName>
        <fullName evidence="1">Uncharacterized protein</fullName>
    </submittedName>
</protein>
<reference evidence="2" key="1">
    <citation type="journal article" date="2020" name="Genome Biol.">
        <title>Gamete binning: chromosome-level and haplotype-resolved genome assembly enabled by high-throughput single-cell sequencing of gamete genomes.</title>
        <authorList>
            <person name="Campoy J.A."/>
            <person name="Sun H."/>
            <person name="Goel M."/>
            <person name="Jiao W.-B."/>
            <person name="Folz-Donahue K."/>
            <person name="Wang N."/>
            <person name="Rubio M."/>
            <person name="Liu C."/>
            <person name="Kukat C."/>
            <person name="Ruiz D."/>
            <person name="Huettel B."/>
            <person name="Schneeberger K."/>
        </authorList>
    </citation>
    <scope>NUCLEOTIDE SEQUENCE [LARGE SCALE GENOMIC DNA]</scope>
    <source>
        <strain evidence="2">cv. Rojo Pasion</strain>
    </source>
</reference>
<accession>A0A6J5W2I9</accession>
<proteinExistence type="predicted"/>
<keyword evidence="2" id="KW-1185">Reference proteome</keyword>
<name>A0A6J5W2I9_PRUAR</name>